<feature type="compositionally biased region" description="Low complexity" evidence="1">
    <location>
        <begin position="119"/>
        <end position="134"/>
    </location>
</feature>
<feature type="compositionally biased region" description="Low complexity" evidence="1">
    <location>
        <begin position="148"/>
        <end position="157"/>
    </location>
</feature>
<evidence type="ECO:0000313" key="3">
    <source>
        <dbReference type="Proteomes" id="UP001216907"/>
    </source>
</evidence>
<organism evidence="2 3">
    <name type="scientific">Paludisphaera mucosa</name>
    <dbReference type="NCBI Taxonomy" id="3030827"/>
    <lineage>
        <taxon>Bacteria</taxon>
        <taxon>Pseudomonadati</taxon>
        <taxon>Planctomycetota</taxon>
        <taxon>Planctomycetia</taxon>
        <taxon>Isosphaerales</taxon>
        <taxon>Isosphaeraceae</taxon>
        <taxon>Paludisphaera</taxon>
    </lineage>
</organism>
<dbReference type="Proteomes" id="UP001216907">
    <property type="component" value="Unassembled WGS sequence"/>
</dbReference>
<feature type="compositionally biased region" description="Low complexity" evidence="1">
    <location>
        <begin position="240"/>
        <end position="283"/>
    </location>
</feature>
<dbReference type="RefSeq" id="WP_277862592.1">
    <property type="nucleotide sequence ID" value="NZ_JARRAG010000002.1"/>
</dbReference>
<accession>A0ABT6FFD1</accession>
<dbReference type="InterPro" id="IPR029021">
    <property type="entry name" value="Prot-tyrosine_phosphatase-like"/>
</dbReference>
<name>A0ABT6FFD1_9BACT</name>
<evidence type="ECO:0000313" key="2">
    <source>
        <dbReference type="EMBL" id="MDG3006292.1"/>
    </source>
</evidence>
<proteinExistence type="predicted"/>
<feature type="compositionally biased region" description="Low complexity" evidence="1">
    <location>
        <begin position="184"/>
        <end position="194"/>
    </location>
</feature>
<dbReference type="Gene3D" id="3.90.190.10">
    <property type="entry name" value="Protein tyrosine phosphatase superfamily"/>
    <property type="match status" value="1"/>
</dbReference>
<feature type="region of interest" description="Disordered" evidence="1">
    <location>
        <begin position="113"/>
        <end position="283"/>
    </location>
</feature>
<comment type="caution">
    <text evidence="2">The sequence shown here is derived from an EMBL/GenBank/DDBJ whole genome shotgun (WGS) entry which is preliminary data.</text>
</comment>
<gene>
    <name evidence="2" type="ORF">PZE19_21185</name>
</gene>
<evidence type="ECO:0008006" key="4">
    <source>
        <dbReference type="Google" id="ProtNLM"/>
    </source>
</evidence>
<protein>
    <recommendedName>
        <fullName evidence="4">Rhodanese domain-containing protein</fullName>
    </recommendedName>
</protein>
<keyword evidence="3" id="KW-1185">Reference proteome</keyword>
<dbReference type="EMBL" id="JARRAG010000002">
    <property type="protein sequence ID" value="MDG3006292.1"/>
    <property type="molecule type" value="Genomic_DNA"/>
</dbReference>
<sequence length="544" mass="56013">MFSLSWLRQRGLARARPSGRRRWAKALALGSLMVATMLQTGCRSGGFGSGCSLFSPCGFPARATSRIMSPFRKIGGGFGTCGDGCGTAGCDSPVEYGAPVGVVSPAVPLGTSTPTIIQGSPVPSTVPSSDSGTGLEPLPSATPDSAPTRSRSGTSSGVRQPTSSYETRRPVQNPGVDLTQSVVSSPASRSTTDATRTRSRANDADPGSVLDHLPPLDLPPEVAERSDSPPVAPAAVKTQSPASASAPAASPAAATTPTTTSAPAHDPSGRAAGDAGAQAPAVAAAAPAPDVDVPTNGALGVARFAAVDLKLAGGSVPSTVGLGWLAEKGYRTLLDLRDPSKIDPAFIGEAARRGLRYVSFPTDLAKLDREHLDRFSSELSLDAARPLYFFDEDGRVAGALWYIRRVLNDKIGWDVARREAENLGLNDAASWKIAREFVDSRVGVKPTAAAPAETPKPAAAPAAKPPVQAQVVERRLAFAPTPVLPTVAAPTPARAGLVGSDVWQPFAAMLVTGLSFRMAFIGRASIPTILAKTRASLPAPAPRS</sequence>
<evidence type="ECO:0000256" key="1">
    <source>
        <dbReference type="SAM" id="MobiDB-lite"/>
    </source>
</evidence>
<reference evidence="2 3" key="1">
    <citation type="submission" date="2023-03" db="EMBL/GenBank/DDBJ databases">
        <title>Paludisphaera mucosa sp. nov. a novel planctomycete from northern fen.</title>
        <authorList>
            <person name="Ivanova A."/>
        </authorList>
    </citation>
    <scope>NUCLEOTIDE SEQUENCE [LARGE SCALE GENOMIC DNA]</scope>
    <source>
        <strain evidence="2 3">Pla2</strain>
    </source>
</reference>